<name>A0AAW1EWI8_ZOAVI</name>
<dbReference type="GO" id="GO:0001939">
    <property type="term" value="C:female pronucleus"/>
    <property type="evidence" value="ECO:0007669"/>
    <property type="project" value="TreeGrafter"/>
</dbReference>
<dbReference type="GO" id="GO:0001940">
    <property type="term" value="C:male pronucleus"/>
    <property type="evidence" value="ECO:0007669"/>
    <property type="project" value="TreeGrafter"/>
</dbReference>
<organism evidence="6 7">
    <name type="scientific">Zoarces viviparus</name>
    <name type="common">Viviparous eelpout</name>
    <name type="synonym">Blennius viviparus</name>
    <dbReference type="NCBI Taxonomy" id="48416"/>
    <lineage>
        <taxon>Eukaryota</taxon>
        <taxon>Metazoa</taxon>
        <taxon>Chordata</taxon>
        <taxon>Craniata</taxon>
        <taxon>Vertebrata</taxon>
        <taxon>Euteleostomi</taxon>
        <taxon>Actinopterygii</taxon>
        <taxon>Neopterygii</taxon>
        <taxon>Teleostei</taxon>
        <taxon>Neoteleostei</taxon>
        <taxon>Acanthomorphata</taxon>
        <taxon>Eupercaria</taxon>
        <taxon>Perciformes</taxon>
        <taxon>Cottioidei</taxon>
        <taxon>Zoarcales</taxon>
        <taxon>Zoarcidae</taxon>
        <taxon>Zoarcinae</taxon>
        <taxon>Zoarces</taxon>
    </lineage>
</organism>
<evidence type="ECO:0000256" key="1">
    <source>
        <dbReference type="ARBA" id="ARBA00004123"/>
    </source>
</evidence>
<keyword evidence="7" id="KW-1185">Reference proteome</keyword>
<keyword evidence="4" id="KW-0539">Nucleus</keyword>
<dbReference type="GO" id="GO:0042393">
    <property type="term" value="F:histone binding"/>
    <property type="evidence" value="ECO:0007669"/>
    <property type="project" value="TreeGrafter"/>
</dbReference>
<evidence type="ECO:0000256" key="5">
    <source>
        <dbReference type="SAM" id="MobiDB-lite"/>
    </source>
</evidence>
<dbReference type="Pfam" id="PF07004">
    <property type="entry name" value="SHIPPO-rpt"/>
    <property type="match status" value="3"/>
</dbReference>
<dbReference type="PANTHER" id="PTHR35678">
    <property type="entry name" value="PROTEIN STPG4"/>
    <property type="match status" value="1"/>
</dbReference>
<dbReference type="GO" id="GO:0042585">
    <property type="term" value="C:germinal vesicle"/>
    <property type="evidence" value="ECO:0007669"/>
    <property type="project" value="TreeGrafter"/>
</dbReference>
<sequence>MAGNRGCNVNKHMILEYTVSPPIPTKYQCVVISNEEKKGFSSQTRRFPSQVCLSESPGPGSYGLMSNPEVKSPSFSRKGTTGFVASKTARASSDPQIGFPGPNAYNLQNSFIKKNDFSIGFSRVFRLPVAVQLDGPKHETPAPNQYDVICDRRKSFTSVAGTSPFLSKTGRDTIYRNKSVPSPCHYEVSGHFIQNSSKAVSSPFKSKTQRFPPLSDHRVPGSGACSPHQTPAPVVRATLPRRFYLAISAPAKIMPKDPPWPGPGHYDIGDFNGLSKHPMPTAAFASRSERMPQNLRANMAPAPGSYDPQIPQKQSYFYNNSRVWLPP</sequence>
<keyword evidence="3" id="KW-0963">Cytoplasm</keyword>
<reference evidence="6 7" key="1">
    <citation type="journal article" date="2024" name="Genome Biol. Evol.">
        <title>Chromosome-level genome assembly of the viviparous eelpout Zoarces viviparus.</title>
        <authorList>
            <person name="Fuhrmann N."/>
            <person name="Brasseur M.V."/>
            <person name="Bakowski C.E."/>
            <person name="Podsiadlowski L."/>
            <person name="Prost S."/>
            <person name="Krehenwinkel H."/>
            <person name="Mayer C."/>
        </authorList>
    </citation>
    <scope>NUCLEOTIDE SEQUENCE [LARGE SCALE GENOMIC DNA]</scope>
    <source>
        <strain evidence="6">NO-MEL_2022_Ind0_liver</strain>
    </source>
</reference>
<feature type="region of interest" description="Disordered" evidence="5">
    <location>
        <begin position="203"/>
        <end position="232"/>
    </location>
</feature>
<protein>
    <recommendedName>
        <fullName evidence="8">O(6)-methylguanine-induced apoptosis 2</fullName>
    </recommendedName>
</protein>
<evidence type="ECO:0000256" key="3">
    <source>
        <dbReference type="ARBA" id="ARBA00022490"/>
    </source>
</evidence>
<evidence type="ECO:0000313" key="6">
    <source>
        <dbReference type="EMBL" id="KAK9526582.1"/>
    </source>
</evidence>
<comment type="subcellular location">
    <subcellularLocation>
        <location evidence="2">Cytoplasm</location>
    </subcellularLocation>
    <subcellularLocation>
        <location evidence="1">Nucleus</location>
    </subcellularLocation>
</comment>
<dbReference type="InterPro" id="IPR010736">
    <property type="entry name" value="SHIPPO-rpt"/>
</dbReference>
<dbReference type="GO" id="GO:0005737">
    <property type="term" value="C:cytoplasm"/>
    <property type="evidence" value="ECO:0007669"/>
    <property type="project" value="UniProtKB-SubCell"/>
</dbReference>
<comment type="caution">
    <text evidence="6">The sequence shown here is derived from an EMBL/GenBank/DDBJ whole genome shotgun (WGS) entry which is preliminary data.</text>
</comment>
<evidence type="ECO:0008006" key="8">
    <source>
        <dbReference type="Google" id="ProtNLM"/>
    </source>
</evidence>
<dbReference type="AlphaFoldDB" id="A0AAW1EWI8"/>
<accession>A0AAW1EWI8</accession>
<dbReference type="PANTHER" id="PTHR35678:SF1">
    <property type="entry name" value="PROTEIN STPG4"/>
    <property type="match status" value="1"/>
</dbReference>
<evidence type="ECO:0000313" key="7">
    <source>
        <dbReference type="Proteomes" id="UP001488805"/>
    </source>
</evidence>
<dbReference type="EMBL" id="JBCEZU010000123">
    <property type="protein sequence ID" value="KAK9526582.1"/>
    <property type="molecule type" value="Genomic_DNA"/>
</dbReference>
<gene>
    <name evidence="6" type="ORF">VZT92_015271</name>
</gene>
<dbReference type="GO" id="GO:0003682">
    <property type="term" value="F:chromatin binding"/>
    <property type="evidence" value="ECO:0007669"/>
    <property type="project" value="TreeGrafter"/>
</dbReference>
<dbReference type="GO" id="GO:0044727">
    <property type="term" value="P:epigenetic programing of male pronucleus"/>
    <property type="evidence" value="ECO:0007669"/>
    <property type="project" value="TreeGrafter"/>
</dbReference>
<dbReference type="Proteomes" id="UP001488805">
    <property type="component" value="Unassembled WGS sequence"/>
</dbReference>
<proteinExistence type="predicted"/>
<evidence type="ECO:0000256" key="2">
    <source>
        <dbReference type="ARBA" id="ARBA00004496"/>
    </source>
</evidence>
<evidence type="ECO:0000256" key="4">
    <source>
        <dbReference type="ARBA" id="ARBA00023242"/>
    </source>
</evidence>